<keyword evidence="2" id="KW-1185">Reference proteome</keyword>
<sequence length="98" mass="10223">MAPGEPAARLRHPAKLLDAVAVRGRALAEPRRAGEENSTVEPQTRIALRQAVRDAWAEGVEHAVQLSVLAEAGPPDDASLAAAGFEPVLLAAIDRGQG</sequence>
<dbReference type="Proteomes" id="UP001589710">
    <property type="component" value="Unassembled WGS sequence"/>
</dbReference>
<organism evidence="1 2">
    <name type="scientific">Streptomyces yanii</name>
    <dbReference type="NCBI Taxonomy" id="78510"/>
    <lineage>
        <taxon>Bacteria</taxon>
        <taxon>Bacillati</taxon>
        <taxon>Actinomycetota</taxon>
        <taxon>Actinomycetes</taxon>
        <taxon>Kitasatosporales</taxon>
        <taxon>Streptomycetaceae</taxon>
        <taxon>Streptomyces</taxon>
    </lineage>
</organism>
<gene>
    <name evidence="1" type="ORF">ACFFTL_24905</name>
</gene>
<evidence type="ECO:0000313" key="1">
    <source>
        <dbReference type="EMBL" id="MFB9575444.1"/>
    </source>
</evidence>
<proteinExistence type="predicted"/>
<dbReference type="RefSeq" id="WP_345515940.1">
    <property type="nucleotide sequence ID" value="NZ_BAAAXD010000034.1"/>
</dbReference>
<comment type="caution">
    <text evidence="1">The sequence shown here is derived from an EMBL/GenBank/DDBJ whole genome shotgun (WGS) entry which is preliminary data.</text>
</comment>
<name>A0ABV5RC98_9ACTN</name>
<protein>
    <submittedName>
        <fullName evidence="1">Uncharacterized protein</fullName>
    </submittedName>
</protein>
<reference evidence="1 2" key="1">
    <citation type="submission" date="2024-09" db="EMBL/GenBank/DDBJ databases">
        <authorList>
            <person name="Sun Q."/>
            <person name="Mori K."/>
        </authorList>
    </citation>
    <scope>NUCLEOTIDE SEQUENCE [LARGE SCALE GENOMIC DNA]</scope>
    <source>
        <strain evidence="1 2">JCM 3331</strain>
    </source>
</reference>
<evidence type="ECO:0000313" key="2">
    <source>
        <dbReference type="Proteomes" id="UP001589710"/>
    </source>
</evidence>
<accession>A0ABV5RC98</accession>
<dbReference type="EMBL" id="JBHMCG010000102">
    <property type="protein sequence ID" value="MFB9575444.1"/>
    <property type="molecule type" value="Genomic_DNA"/>
</dbReference>